<reference evidence="4" key="1">
    <citation type="submission" date="2025-08" db="UniProtKB">
        <authorList>
            <consortium name="RefSeq"/>
        </authorList>
    </citation>
    <scope>IDENTIFICATION</scope>
</reference>
<keyword evidence="3" id="KW-1185">Reference proteome</keyword>
<evidence type="ECO:0000313" key="4">
    <source>
        <dbReference type="RefSeq" id="XP_005110649.1"/>
    </source>
</evidence>
<organism evidence="3 4">
    <name type="scientific">Aplysia californica</name>
    <name type="common">California sea hare</name>
    <dbReference type="NCBI Taxonomy" id="6500"/>
    <lineage>
        <taxon>Eukaryota</taxon>
        <taxon>Metazoa</taxon>
        <taxon>Spiralia</taxon>
        <taxon>Lophotrochozoa</taxon>
        <taxon>Mollusca</taxon>
        <taxon>Gastropoda</taxon>
        <taxon>Heterobranchia</taxon>
        <taxon>Euthyneura</taxon>
        <taxon>Tectipleura</taxon>
        <taxon>Aplysiida</taxon>
        <taxon>Aplysioidea</taxon>
        <taxon>Aplysiidae</taxon>
        <taxon>Aplysia</taxon>
    </lineage>
</organism>
<evidence type="ECO:0000313" key="3">
    <source>
        <dbReference type="Proteomes" id="UP000694888"/>
    </source>
</evidence>
<dbReference type="RefSeq" id="XP_005110649.1">
    <property type="nucleotide sequence ID" value="XM_005110592.3"/>
</dbReference>
<accession>A0ABM0K7K9</accession>
<dbReference type="PANTHER" id="PTHR11852:SF0">
    <property type="entry name" value="PLATELET-ACTIVATING FACTOR ACETYLHYDROLASE IB SUBUNIT BETA HOMOLOG"/>
    <property type="match status" value="1"/>
</dbReference>
<dbReference type="Proteomes" id="UP000694888">
    <property type="component" value="Unplaced"/>
</dbReference>
<evidence type="ECO:0000256" key="1">
    <source>
        <dbReference type="ARBA" id="ARBA00038184"/>
    </source>
</evidence>
<dbReference type="PANTHER" id="PTHR11852">
    <property type="entry name" value="PLATELET-ACTIVATING FACTOR ACETYLHYDROLASE"/>
    <property type="match status" value="1"/>
</dbReference>
<comment type="similarity">
    <text evidence="1">Belongs to the 'GDSL' lipolytic enzyme family. Platelet-activating factor acetylhydrolase IB beta/gamma subunits subfamily.</text>
</comment>
<dbReference type="InterPro" id="IPR036514">
    <property type="entry name" value="SGNH_hydro_sf"/>
</dbReference>
<feature type="domain" description="SGNH hydrolase-type esterase" evidence="2">
    <location>
        <begin position="41"/>
        <end position="201"/>
    </location>
</feature>
<dbReference type="CDD" id="cd01820">
    <property type="entry name" value="PAF_acetylesterase_like"/>
    <property type="match status" value="1"/>
</dbReference>
<evidence type="ECO:0000259" key="2">
    <source>
        <dbReference type="Pfam" id="PF13472"/>
    </source>
</evidence>
<name>A0ABM0K7K9_APLCA</name>
<protein>
    <submittedName>
        <fullName evidence="4">Platelet-activating factor acetylhydrolase IB subunit gamma</fullName>
    </submittedName>
</protein>
<proteinExistence type="inferred from homology"/>
<dbReference type="InterPro" id="IPR013830">
    <property type="entry name" value="SGNH_hydro"/>
</dbReference>
<dbReference type="SUPFAM" id="SSF52266">
    <property type="entry name" value="SGNH hydrolase"/>
    <property type="match status" value="1"/>
</dbReference>
<sequence length="241" mass="26855">MSNPATDPKPVEDAQGDGRWMSLHNSFLHDAKEKEPEVVLIGDSLIALMAQSRLWKEMFEPLHCLNFGIGGDNTQHVLWRVLNGELDQVQPKVIVLLVGTNNHSHSADQVAEGVLAVTRAIQEKQPASHLIVIGLLPRGQQPNPLREKHCAVNKRLAEELEGRAMTTFLRVEDKEFMSAEGTIPRNVMYDFLHLTMDKGYQKLCEPLLEEIQNLLGTYVKVESTSFDTSSMAGEFDSAGPN</sequence>
<dbReference type="Gene3D" id="3.40.50.1110">
    <property type="entry name" value="SGNH hydrolase"/>
    <property type="match status" value="1"/>
</dbReference>
<gene>
    <name evidence="4" type="primary">LOC101848246</name>
</gene>
<dbReference type="GeneID" id="101848246"/>
<dbReference type="Pfam" id="PF13472">
    <property type="entry name" value="Lipase_GDSL_2"/>
    <property type="match status" value="1"/>
</dbReference>